<dbReference type="RefSeq" id="WP_004624407.1">
    <property type="nucleotide sequence ID" value="NZ_AORV01000022.1"/>
</dbReference>
<dbReference type="InterPro" id="IPR051801">
    <property type="entry name" value="GH28_Enzymes"/>
</dbReference>
<dbReference type="STRING" id="1195236.CTER_0967"/>
<dbReference type="Proteomes" id="UP000014155">
    <property type="component" value="Unassembled WGS sequence"/>
</dbReference>
<dbReference type="GO" id="GO:0004650">
    <property type="term" value="F:polygalacturonase activity"/>
    <property type="evidence" value="ECO:0007669"/>
    <property type="project" value="InterPro"/>
</dbReference>
<evidence type="ECO:0000256" key="1">
    <source>
        <dbReference type="ARBA" id="ARBA00008834"/>
    </source>
</evidence>
<keyword evidence="6" id="KW-1185">Reference proteome</keyword>
<accession>S0FMD9</accession>
<protein>
    <submittedName>
        <fullName evidence="5">Endopolygalacturonase</fullName>
        <ecNumber evidence="5">3.2.1.67</ecNumber>
    </submittedName>
</protein>
<sequence>MTSSTGFNNIIDFGAVSGGAELCTKAFFAAVEKCTQHGGGTVYVPAGTFLTGPIELKSNVTLHLEAGSRVLFSVRIEDYPLREVRWEGTERPGYMPMIYARAAQNICITGTGTIDGQGGFWWKSHLDGKLLHPRPRLLYFEDCSRILLEKVLLVNSPAWTVNPVRCRNITIDNISIVNPPNSPNTDGINPDSCKNVRISNCQVDVGDDCIAIKSGVENGKYLIPCENVCVTNCTLLHGHGGVVIGSEMSGGIRNVVISNCIFEGTDRGIRLKTRRGRGGTVCDIRVSNLIMKDVMCPIVMHQFYFCGEGGKEKKVRDRESHPVTAETPAFRSIHFSGITAVNVHAAAAFLYGLPEMPIEDITFDSISISMAENAVPGVPAMMEGVGETLKMGVFCANVKNISFNNVSVRGVEGPVYQLNSAEGVTFSNCRLDSYSQPALVKQETADSTFPLKTPFLCP</sequence>
<dbReference type="InterPro" id="IPR011050">
    <property type="entry name" value="Pectin_lyase_fold/virulence"/>
</dbReference>
<comment type="similarity">
    <text evidence="1 4">Belongs to the glycosyl hydrolase 28 family.</text>
</comment>
<dbReference type="PANTHER" id="PTHR31339:SF9">
    <property type="entry name" value="PLASMIN AND FIBRONECTIN-BINDING PROTEIN A"/>
    <property type="match status" value="1"/>
</dbReference>
<gene>
    <name evidence="5" type="ORF">CTER_0967</name>
</gene>
<dbReference type="EC" id="3.2.1.67" evidence="5"/>
<dbReference type="Gene3D" id="2.160.20.10">
    <property type="entry name" value="Single-stranded right-handed beta-helix, Pectin lyase-like"/>
    <property type="match status" value="1"/>
</dbReference>
<evidence type="ECO:0000256" key="2">
    <source>
        <dbReference type="ARBA" id="ARBA00022801"/>
    </source>
</evidence>
<dbReference type="SUPFAM" id="SSF51126">
    <property type="entry name" value="Pectin lyase-like"/>
    <property type="match status" value="1"/>
</dbReference>
<dbReference type="GO" id="GO:0005975">
    <property type="term" value="P:carbohydrate metabolic process"/>
    <property type="evidence" value="ECO:0007669"/>
    <property type="project" value="InterPro"/>
</dbReference>
<dbReference type="EMBL" id="AORV01000022">
    <property type="protein sequence ID" value="EMS73077.1"/>
    <property type="molecule type" value="Genomic_DNA"/>
</dbReference>
<dbReference type="eggNOG" id="COG5434">
    <property type="taxonomic scope" value="Bacteria"/>
</dbReference>
<dbReference type="InterPro" id="IPR012334">
    <property type="entry name" value="Pectin_lyas_fold"/>
</dbReference>
<comment type="caution">
    <text evidence="5">The sequence shown here is derived from an EMBL/GenBank/DDBJ whole genome shotgun (WGS) entry which is preliminary data.</text>
</comment>
<evidence type="ECO:0000313" key="6">
    <source>
        <dbReference type="Proteomes" id="UP000014155"/>
    </source>
</evidence>
<organism evidence="5 6">
    <name type="scientific">Ruminiclostridium cellobioparum subsp. termitidis CT1112</name>
    <dbReference type="NCBI Taxonomy" id="1195236"/>
    <lineage>
        <taxon>Bacteria</taxon>
        <taxon>Bacillati</taxon>
        <taxon>Bacillota</taxon>
        <taxon>Clostridia</taxon>
        <taxon>Eubacteriales</taxon>
        <taxon>Oscillospiraceae</taxon>
        <taxon>Ruminiclostridium</taxon>
    </lineage>
</organism>
<dbReference type="PANTHER" id="PTHR31339">
    <property type="entry name" value="PECTIN LYASE-RELATED"/>
    <property type="match status" value="1"/>
</dbReference>
<dbReference type="SMART" id="SM00710">
    <property type="entry name" value="PbH1"/>
    <property type="match status" value="6"/>
</dbReference>
<evidence type="ECO:0000313" key="5">
    <source>
        <dbReference type="EMBL" id="EMS73077.1"/>
    </source>
</evidence>
<keyword evidence="2 4" id="KW-0378">Hydrolase</keyword>
<keyword evidence="3 4" id="KW-0326">Glycosidase</keyword>
<dbReference type="AlphaFoldDB" id="S0FMD9"/>
<evidence type="ECO:0000256" key="4">
    <source>
        <dbReference type="RuleBase" id="RU361169"/>
    </source>
</evidence>
<dbReference type="PATRIC" id="fig|1195236.3.peg.1258"/>
<dbReference type="InterPro" id="IPR000743">
    <property type="entry name" value="Glyco_hydro_28"/>
</dbReference>
<evidence type="ECO:0000256" key="3">
    <source>
        <dbReference type="ARBA" id="ARBA00023295"/>
    </source>
</evidence>
<proteinExistence type="inferred from homology"/>
<name>S0FMD9_RUMCE</name>
<dbReference type="Pfam" id="PF00295">
    <property type="entry name" value="Glyco_hydro_28"/>
    <property type="match status" value="1"/>
</dbReference>
<dbReference type="InterPro" id="IPR006626">
    <property type="entry name" value="PbH1"/>
</dbReference>
<dbReference type="GO" id="GO:0047911">
    <property type="term" value="F:galacturan 1,4-alpha-galacturonidase activity"/>
    <property type="evidence" value="ECO:0007669"/>
    <property type="project" value="UniProtKB-EC"/>
</dbReference>
<reference evidence="5 6" key="1">
    <citation type="journal article" date="2013" name="Genome Announc.">
        <title>Draft Genome Sequence of the Cellulolytic, Mesophilic, Anaerobic Bacterium Clostridium termitidis Strain CT1112 (DSM 5398).</title>
        <authorList>
            <person name="Lal S."/>
            <person name="Ramachandran U."/>
            <person name="Zhang X."/>
            <person name="Munir R."/>
            <person name="Sparling R."/>
            <person name="Levin D.B."/>
        </authorList>
    </citation>
    <scope>NUCLEOTIDE SEQUENCE [LARGE SCALE GENOMIC DNA]</scope>
    <source>
        <strain evidence="5 6">CT1112</strain>
    </source>
</reference>